<evidence type="ECO:0000256" key="1">
    <source>
        <dbReference type="SAM" id="Phobius"/>
    </source>
</evidence>
<evidence type="ECO:0000313" key="4">
    <source>
        <dbReference type="Proteomes" id="UP000501812"/>
    </source>
</evidence>
<dbReference type="AlphaFoldDB" id="A0A858RDY6"/>
<keyword evidence="1" id="KW-0472">Membrane</keyword>
<dbReference type="Pfam" id="PF06094">
    <property type="entry name" value="GGACT"/>
    <property type="match status" value="1"/>
</dbReference>
<keyword evidence="1" id="KW-1133">Transmembrane helix</keyword>
<dbReference type="Gene3D" id="3.10.490.10">
    <property type="entry name" value="Gamma-glutamyl cyclotransferase-like"/>
    <property type="match status" value="1"/>
</dbReference>
<dbReference type="EMBL" id="CP051774">
    <property type="protein sequence ID" value="QJE95296.1"/>
    <property type="molecule type" value="Genomic_DNA"/>
</dbReference>
<feature type="transmembrane region" description="Helical" evidence="1">
    <location>
        <begin position="138"/>
        <end position="157"/>
    </location>
</feature>
<keyword evidence="1" id="KW-0812">Transmembrane</keyword>
<gene>
    <name evidence="3" type="ORF">HHL09_05725</name>
</gene>
<dbReference type="KEGG" id="luo:HHL09_05725"/>
<dbReference type="CDD" id="cd06661">
    <property type="entry name" value="GGCT_like"/>
    <property type="match status" value="1"/>
</dbReference>
<feature type="transmembrane region" description="Helical" evidence="1">
    <location>
        <begin position="169"/>
        <end position="193"/>
    </location>
</feature>
<dbReference type="InterPro" id="IPR013024">
    <property type="entry name" value="GGCT-like"/>
</dbReference>
<protein>
    <recommendedName>
        <fullName evidence="2">Gamma-glutamylcyclotransferase AIG2-like domain-containing protein</fullName>
    </recommendedName>
</protein>
<organism evidence="3 4">
    <name type="scientific">Luteolibacter luteus</name>
    <dbReference type="NCBI Taxonomy" id="2728835"/>
    <lineage>
        <taxon>Bacteria</taxon>
        <taxon>Pseudomonadati</taxon>
        <taxon>Verrucomicrobiota</taxon>
        <taxon>Verrucomicrobiia</taxon>
        <taxon>Verrucomicrobiales</taxon>
        <taxon>Verrucomicrobiaceae</taxon>
        <taxon>Luteolibacter</taxon>
    </lineage>
</organism>
<accession>A0A858RDY6</accession>
<evidence type="ECO:0000259" key="2">
    <source>
        <dbReference type="Pfam" id="PF06094"/>
    </source>
</evidence>
<dbReference type="InterPro" id="IPR036568">
    <property type="entry name" value="GGCT-like_sf"/>
</dbReference>
<keyword evidence="4" id="KW-1185">Reference proteome</keyword>
<reference evidence="3 4" key="1">
    <citation type="submission" date="2020-04" db="EMBL/GenBank/DDBJ databases">
        <title>Luteolibacter sp. G-1-1-1 isolated from soil.</title>
        <authorList>
            <person name="Dahal R.H."/>
        </authorList>
    </citation>
    <scope>NUCLEOTIDE SEQUENCE [LARGE SCALE GENOMIC DNA]</scope>
    <source>
        <strain evidence="3 4">G-1-1-1</strain>
    </source>
</reference>
<dbReference type="RefSeq" id="WP_169453607.1">
    <property type="nucleotide sequence ID" value="NZ_CP051774.1"/>
</dbReference>
<dbReference type="Proteomes" id="UP000501812">
    <property type="component" value="Chromosome"/>
</dbReference>
<dbReference type="InterPro" id="IPR009288">
    <property type="entry name" value="AIG2-like_dom"/>
</dbReference>
<name>A0A858RDY6_9BACT</name>
<feature type="transmembrane region" description="Helical" evidence="1">
    <location>
        <begin position="205"/>
        <end position="230"/>
    </location>
</feature>
<proteinExistence type="predicted"/>
<evidence type="ECO:0000313" key="3">
    <source>
        <dbReference type="EMBL" id="QJE95296.1"/>
    </source>
</evidence>
<dbReference type="SUPFAM" id="SSF110857">
    <property type="entry name" value="Gamma-glutamyl cyclotransferase-like"/>
    <property type="match status" value="1"/>
</dbReference>
<sequence length="231" mass="25292">MLSDDPGTELVFLYGHQCRDGMMASKLDRAVQVGLGTARGSLLSVAGLPVMVSGDGLGKVRGDVYRVNRKLLDELDEIMAEAARIVGNGNCRRKRITVIEVRYDRPPMEVWVWQWEDLEGPQELISSGDWVDRQATPWFTFIALTCLLTCTLIPGVISTAAAPSVPGFAALWVSLVILALLAPLAGLAAVYIARRRTERLSGFLMVIEVGLLLVLVLVLLQVGSLVFQMFH</sequence>
<feature type="domain" description="Gamma-glutamylcyclotransferase AIG2-like" evidence="2">
    <location>
        <begin position="11"/>
        <end position="131"/>
    </location>
</feature>